<feature type="binding site" evidence="2">
    <location>
        <begin position="26"/>
        <end position="29"/>
    </location>
    <ligand>
        <name>substrate</name>
    </ligand>
</feature>
<dbReference type="CDD" id="cd00475">
    <property type="entry name" value="Cis_IPPS"/>
    <property type="match status" value="1"/>
</dbReference>
<organism evidence="3 4">
    <name type="scientific">Roseomonas elaeocarpi</name>
    <dbReference type="NCBI Taxonomy" id="907779"/>
    <lineage>
        <taxon>Bacteria</taxon>
        <taxon>Pseudomonadati</taxon>
        <taxon>Pseudomonadota</taxon>
        <taxon>Alphaproteobacteria</taxon>
        <taxon>Acetobacterales</taxon>
        <taxon>Roseomonadaceae</taxon>
        <taxon>Roseomonas</taxon>
    </lineage>
</organism>
<comment type="subunit">
    <text evidence="2">Homodimer.</text>
</comment>
<feature type="binding site" evidence="2">
    <location>
        <position position="30"/>
    </location>
    <ligand>
        <name>substrate</name>
    </ligand>
</feature>
<name>A0ABV6JR35_9PROT</name>
<keyword evidence="2" id="KW-0479">Metal-binding</keyword>
<dbReference type="InterPro" id="IPR018520">
    <property type="entry name" value="UPP_synth-like_CS"/>
</dbReference>
<feature type="binding site" evidence="2">
    <location>
        <position position="212"/>
    </location>
    <ligand>
        <name>Mg(2+)</name>
        <dbReference type="ChEBI" id="CHEBI:18420"/>
    </ligand>
</feature>
<dbReference type="HAMAP" id="MF_01139">
    <property type="entry name" value="ISPT"/>
    <property type="match status" value="1"/>
</dbReference>
<gene>
    <name evidence="3" type="primary">uppS</name>
    <name evidence="3" type="ORF">ACFFGY_08000</name>
</gene>
<proteinExistence type="inferred from homology"/>
<dbReference type="InterPro" id="IPR001441">
    <property type="entry name" value="UPP_synth-like"/>
</dbReference>
<dbReference type="PANTHER" id="PTHR10291:SF0">
    <property type="entry name" value="DEHYDRODOLICHYL DIPHOSPHATE SYNTHASE 2"/>
    <property type="match status" value="1"/>
</dbReference>
<reference evidence="3 4" key="1">
    <citation type="submission" date="2024-09" db="EMBL/GenBank/DDBJ databases">
        <authorList>
            <person name="Sun Q."/>
            <person name="Mori K."/>
        </authorList>
    </citation>
    <scope>NUCLEOTIDE SEQUENCE [LARGE SCALE GENOMIC DNA]</scope>
    <source>
        <strain evidence="3 4">TBRC 5777</strain>
    </source>
</reference>
<dbReference type="Pfam" id="PF01255">
    <property type="entry name" value="Prenyltransf"/>
    <property type="match status" value="1"/>
</dbReference>
<comment type="function">
    <text evidence="2">Catalyzes the condensation of isopentenyl diphosphate (IPP) with allylic pyrophosphates generating different type of terpenoids.</text>
</comment>
<feature type="binding site" evidence="2">
    <location>
        <begin position="199"/>
        <end position="201"/>
    </location>
    <ligand>
        <name>substrate</name>
    </ligand>
</feature>
<protein>
    <recommendedName>
        <fullName evidence="2">Isoprenyl transferase</fullName>
        <ecNumber evidence="2">2.5.1.-</ecNumber>
    </recommendedName>
</protein>
<feature type="binding site" evidence="2">
    <location>
        <position position="42"/>
    </location>
    <ligand>
        <name>substrate</name>
    </ligand>
</feature>
<feature type="binding site" evidence="2">
    <location>
        <position position="38"/>
    </location>
    <ligand>
        <name>substrate</name>
    </ligand>
</feature>
<keyword evidence="1 2" id="KW-0808">Transferase</keyword>
<dbReference type="SUPFAM" id="SSF64005">
    <property type="entry name" value="Undecaprenyl diphosphate synthase"/>
    <property type="match status" value="1"/>
</dbReference>
<dbReference type="RefSeq" id="WP_377043931.1">
    <property type="nucleotide sequence ID" value="NZ_JBHLUN010000005.1"/>
</dbReference>
<dbReference type="Proteomes" id="UP001589865">
    <property type="component" value="Unassembled WGS sequence"/>
</dbReference>
<dbReference type="PANTHER" id="PTHR10291">
    <property type="entry name" value="DEHYDRODOLICHYL DIPHOSPHATE SYNTHASE FAMILY MEMBER"/>
    <property type="match status" value="1"/>
</dbReference>
<feature type="binding site" evidence="2">
    <location>
        <position position="74"/>
    </location>
    <ligand>
        <name>substrate</name>
    </ligand>
</feature>
<dbReference type="NCBIfam" id="TIGR00055">
    <property type="entry name" value="uppS"/>
    <property type="match status" value="1"/>
</dbReference>
<accession>A0ABV6JR35</accession>
<feature type="binding site" evidence="2">
    <location>
        <position position="25"/>
    </location>
    <ligand>
        <name>Mg(2+)</name>
        <dbReference type="ChEBI" id="CHEBI:18420"/>
    </ligand>
</feature>
<feature type="binding site" evidence="2">
    <location>
        <position position="76"/>
    </location>
    <ligand>
        <name>substrate</name>
    </ligand>
</feature>
<comment type="cofactor">
    <cofactor evidence="2">
        <name>Mg(2+)</name>
        <dbReference type="ChEBI" id="CHEBI:18420"/>
    </cofactor>
    <text evidence="2">Binds 2 magnesium ions per subunit.</text>
</comment>
<evidence type="ECO:0000313" key="3">
    <source>
        <dbReference type="EMBL" id="MFC0408186.1"/>
    </source>
</evidence>
<dbReference type="EC" id="2.5.1.-" evidence="2"/>
<sequence>MGALPERRPGVASPVVPVHVGIIMDGNGRWAAGRGLPRAMGHRAGAEATRRVIEAAAEAGVRWLTLFAFSSENWRRPASEVLELTGLLRHYLRHEVSQLVRDGVRLRVVGDRERFGVETAAEIERAERLTADGQRLNLNIALSYGARAEIAAAARAIAREAAAGRLDAASVDEALVERHLATRDMPDPDLIIRTSGEQRLSNFLLWQSAYAELVFTDVLWPDFDARHFTAALSEFARRERRYGGACVV</sequence>
<evidence type="ECO:0000256" key="1">
    <source>
        <dbReference type="ARBA" id="ARBA00022679"/>
    </source>
</evidence>
<evidence type="ECO:0000256" key="2">
    <source>
        <dbReference type="HAMAP-Rule" id="MF_01139"/>
    </source>
</evidence>
<dbReference type="InterPro" id="IPR036424">
    <property type="entry name" value="UPP_synth-like_sf"/>
</dbReference>
<comment type="caution">
    <text evidence="3">The sequence shown here is derived from an EMBL/GenBank/DDBJ whole genome shotgun (WGS) entry which is preliminary data.</text>
</comment>
<dbReference type="EMBL" id="JBHLUN010000005">
    <property type="protein sequence ID" value="MFC0408186.1"/>
    <property type="molecule type" value="Genomic_DNA"/>
</dbReference>
<feature type="binding site" evidence="2">
    <location>
        <position position="193"/>
    </location>
    <ligand>
        <name>substrate</name>
    </ligand>
</feature>
<keyword evidence="2" id="KW-0460">Magnesium</keyword>
<feature type="active site" evidence="2">
    <location>
        <position position="25"/>
    </location>
</feature>
<dbReference type="Gene3D" id="3.40.1180.10">
    <property type="entry name" value="Decaprenyl diphosphate synthase-like"/>
    <property type="match status" value="1"/>
</dbReference>
<evidence type="ECO:0000313" key="4">
    <source>
        <dbReference type="Proteomes" id="UP001589865"/>
    </source>
</evidence>
<comment type="similarity">
    <text evidence="2">Belongs to the UPP synthase family.</text>
</comment>
<feature type="active site" description="Proton acceptor" evidence="2">
    <location>
        <position position="73"/>
    </location>
</feature>
<feature type="binding site" evidence="2">
    <location>
        <begin position="70"/>
        <end position="72"/>
    </location>
    <ligand>
        <name>substrate</name>
    </ligand>
</feature>
<keyword evidence="4" id="KW-1185">Reference proteome</keyword>
<dbReference type="PROSITE" id="PS01066">
    <property type="entry name" value="UPP_SYNTHASE"/>
    <property type="match status" value="1"/>
</dbReference>
<dbReference type="GO" id="GO:0016740">
    <property type="term" value="F:transferase activity"/>
    <property type="evidence" value="ECO:0007669"/>
    <property type="project" value="UniProtKB-KW"/>
</dbReference>